<evidence type="ECO:0000259" key="7">
    <source>
        <dbReference type="PROSITE" id="PS51643"/>
    </source>
</evidence>
<dbReference type="SMART" id="SM00487">
    <property type="entry name" value="DEXDc"/>
    <property type="match status" value="1"/>
</dbReference>
<dbReference type="InterPro" id="IPR054712">
    <property type="entry name" value="Cas3-like_dom"/>
</dbReference>
<dbReference type="InterPro" id="IPR011545">
    <property type="entry name" value="DEAD/DEAH_box_helicase_dom"/>
</dbReference>
<dbReference type="CDD" id="cd09641">
    <property type="entry name" value="Cas3''_I"/>
    <property type="match status" value="1"/>
</dbReference>
<keyword evidence="5" id="KW-0051">Antiviral defense</keyword>
<keyword evidence="4" id="KW-0067">ATP-binding</keyword>
<feature type="domain" description="Helicase ATP-binding" evidence="6">
    <location>
        <begin position="163"/>
        <end position="357"/>
    </location>
</feature>
<dbReference type="InterPro" id="IPR014001">
    <property type="entry name" value="Helicase_ATP-bd"/>
</dbReference>
<name>A0ABS4QJ52_9NOCA</name>
<keyword evidence="9" id="KW-1185">Reference proteome</keyword>
<dbReference type="Proteomes" id="UP001519325">
    <property type="component" value="Unassembled WGS sequence"/>
</dbReference>
<feature type="domain" description="HD Cas3-type" evidence="7">
    <location>
        <begin position="1"/>
        <end position="108"/>
    </location>
</feature>
<dbReference type="Gene3D" id="3.40.50.300">
    <property type="entry name" value="P-loop containing nucleotide triphosphate hydrolases"/>
    <property type="match status" value="2"/>
</dbReference>
<keyword evidence="2 8" id="KW-0378">Hydrolase</keyword>
<dbReference type="InterPro" id="IPR006474">
    <property type="entry name" value="Helicase_Cas3_CRISPR-ass_core"/>
</dbReference>
<reference evidence="8 9" key="1">
    <citation type="submission" date="2021-03" db="EMBL/GenBank/DDBJ databases">
        <title>Sequencing the genomes of 1000 actinobacteria strains.</title>
        <authorList>
            <person name="Klenk H.-P."/>
        </authorList>
    </citation>
    <scope>NUCLEOTIDE SEQUENCE [LARGE SCALE GENOMIC DNA]</scope>
    <source>
        <strain evidence="8 9">DSM 45516</strain>
    </source>
</reference>
<comment type="caution">
    <text evidence="8">The sequence shown here is derived from an EMBL/GenBank/DDBJ whole genome shotgun (WGS) entry which is preliminary data.</text>
</comment>
<evidence type="ECO:0000256" key="3">
    <source>
        <dbReference type="ARBA" id="ARBA00022806"/>
    </source>
</evidence>
<dbReference type="PANTHER" id="PTHR47959">
    <property type="entry name" value="ATP-DEPENDENT RNA HELICASE RHLE-RELATED"/>
    <property type="match status" value="1"/>
</dbReference>
<dbReference type="InterPro" id="IPR006483">
    <property type="entry name" value="CRISPR-assoc_Cas3_HD"/>
</dbReference>
<dbReference type="InterPro" id="IPR050079">
    <property type="entry name" value="DEAD_box_RNA_helicase"/>
</dbReference>
<evidence type="ECO:0000256" key="2">
    <source>
        <dbReference type="ARBA" id="ARBA00022801"/>
    </source>
</evidence>
<dbReference type="PANTHER" id="PTHR47959:SF16">
    <property type="entry name" value="CRISPR-ASSOCIATED NUCLEASE_HELICASE CAS3-RELATED"/>
    <property type="match status" value="1"/>
</dbReference>
<sequence>MGVPHKQLGTRLVFGQNGQGPAGLAAMAVLGHHGGLTDPEELRLTLQEAGAEDPETTARFLLDIPEAAGALLSPRLFPRRSPKTSEEKLSLEMRLRMVFSALVDADHLDTAAHRQADPGPRVAPPADMAALTLRFEQRRAARITSADDKISLMRTQVYEAAVDAAALPPGIFRLAAPTGLGKTFAQGAFALHHAARWNKARVIVAVPFITVTEQNAAVYRRLLDTDDQPVVLEHHSSVRFHEPDNDEKLSSGRTADRWARLAAENWDAPFTVTTTVQLFESMFGRKPSRIRKLHRLANAVIVLDEVQALPTLLLVPILSGLRTLAEDFGTTVLLTSATQPEFQALSPWLASQSRGSVSITPVIADPQPLFEQSRRVHYQWRLDPQPTWQQIADELRAQDQAMVVVNSVADARHLYQLASSDREIWHLSTRMCPQHRRAVLETVTQRLRAGKPTLLIATQLVEAGVDLSFPIVWRALAPADSIQQAAGRANRNGEIPEGGLVIVFDPAEGHQPAEYRPACALTLKHFGHTSTELDDQLALARYYKELYKDLRLDSSPLDQTKTPLGHVVQRNRQALDYRAVTDGPLTDTGTRDSSRAFRMIADESVPLVIADHEDTDQIQALLSDLAAGTITSGLALRRLQPWTVQLPTTTANRADVAPLIETIVGDLGRWKGTYDWNPATSQGVGLDEAHINIVF</sequence>
<accession>A0ABS4QJ52</accession>
<dbReference type="EC" id="3.1.-.-" evidence="8"/>
<evidence type="ECO:0000313" key="8">
    <source>
        <dbReference type="EMBL" id="MBP2191746.1"/>
    </source>
</evidence>
<gene>
    <name evidence="8" type="ORF">BJ987_004647</name>
</gene>
<keyword evidence="3" id="KW-0347">Helicase</keyword>
<dbReference type="NCBIfam" id="TIGR01587">
    <property type="entry name" value="cas3_core"/>
    <property type="match status" value="1"/>
</dbReference>
<dbReference type="EMBL" id="JAGGMR010000001">
    <property type="protein sequence ID" value="MBP2191746.1"/>
    <property type="molecule type" value="Genomic_DNA"/>
</dbReference>
<dbReference type="GO" id="GO:0016787">
    <property type="term" value="F:hydrolase activity"/>
    <property type="evidence" value="ECO:0007669"/>
    <property type="project" value="UniProtKB-KW"/>
</dbReference>
<keyword evidence="8" id="KW-0540">Nuclease</keyword>
<dbReference type="Pfam" id="PF22590">
    <property type="entry name" value="Cas3-like_C_2"/>
    <property type="match status" value="1"/>
</dbReference>
<proteinExistence type="predicted"/>
<dbReference type="GO" id="GO:0004519">
    <property type="term" value="F:endonuclease activity"/>
    <property type="evidence" value="ECO:0007669"/>
    <property type="project" value="UniProtKB-KW"/>
</dbReference>
<evidence type="ECO:0000256" key="1">
    <source>
        <dbReference type="ARBA" id="ARBA00022741"/>
    </source>
</evidence>
<dbReference type="PROSITE" id="PS51192">
    <property type="entry name" value="HELICASE_ATP_BIND_1"/>
    <property type="match status" value="1"/>
</dbReference>
<dbReference type="Pfam" id="PF00270">
    <property type="entry name" value="DEAD"/>
    <property type="match status" value="1"/>
</dbReference>
<keyword evidence="8" id="KW-0255">Endonuclease</keyword>
<dbReference type="InterPro" id="IPR027417">
    <property type="entry name" value="P-loop_NTPase"/>
</dbReference>
<evidence type="ECO:0000313" key="9">
    <source>
        <dbReference type="Proteomes" id="UP001519325"/>
    </source>
</evidence>
<evidence type="ECO:0000259" key="6">
    <source>
        <dbReference type="PROSITE" id="PS51192"/>
    </source>
</evidence>
<dbReference type="EC" id="3.6.4.-" evidence="8"/>
<dbReference type="SUPFAM" id="SSF52540">
    <property type="entry name" value="P-loop containing nucleoside triphosphate hydrolases"/>
    <property type="match status" value="1"/>
</dbReference>
<keyword evidence="1" id="KW-0547">Nucleotide-binding</keyword>
<organism evidence="8 9">
    <name type="scientific">Nocardia goodfellowii</name>
    <dbReference type="NCBI Taxonomy" id="882446"/>
    <lineage>
        <taxon>Bacteria</taxon>
        <taxon>Bacillati</taxon>
        <taxon>Actinomycetota</taxon>
        <taxon>Actinomycetes</taxon>
        <taxon>Mycobacteriales</taxon>
        <taxon>Nocardiaceae</taxon>
        <taxon>Nocardia</taxon>
    </lineage>
</organism>
<evidence type="ECO:0000256" key="5">
    <source>
        <dbReference type="ARBA" id="ARBA00023118"/>
    </source>
</evidence>
<protein>
    <submittedName>
        <fullName evidence="8">CRISPR-associated endonuclease/helicase Cas3</fullName>
        <ecNumber evidence="8">3.1.-.-</ecNumber>
        <ecNumber evidence="8">3.6.4.-</ecNumber>
    </submittedName>
</protein>
<dbReference type="CDD" id="cd17930">
    <property type="entry name" value="DEXHc_cas3"/>
    <property type="match status" value="1"/>
</dbReference>
<evidence type="ECO:0000256" key="4">
    <source>
        <dbReference type="ARBA" id="ARBA00022840"/>
    </source>
</evidence>
<dbReference type="PROSITE" id="PS51643">
    <property type="entry name" value="HD_CAS3"/>
    <property type="match status" value="1"/>
</dbReference>